<dbReference type="InterPro" id="IPR016496">
    <property type="entry name" value="GTPase_HflX"/>
</dbReference>
<dbReference type="InterPro" id="IPR025121">
    <property type="entry name" value="GTPase_HflX_N"/>
</dbReference>
<name>A0ABW2IHV0_9PROT</name>
<evidence type="ECO:0000256" key="2">
    <source>
        <dbReference type="ARBA" id="ARBA00022741"/>
    </source>
</evidence>
<dbReference type="Pfam" id="PF01926">
    <property type="entry name" value="MMR_HSR1"/>
    <property type="match status" value="1"/>
</dbReference>
<reference evidence="8" key="1">
    <citation type="journal article" date="2019" name="Int. J. Syst. Evol. Microbiol.">
        <title>The Global Catalogue of Microorganisms (GCM) 10K type strain sequencing project: providing services to taxonomists for standard genome sequencing and annotation.</title>
        <authorList>
            <consortium name="The Broad Institute Genomics Platform"/>
            <consortium name="The Broad Institute Genome Sequencing Center for Infectious Disease"/>
            <person name="Wu L."/>
            <person name="Ma J."/>
        </authorList>
    </citation>
    <scope>NUCLEOTIDE SEQUENCE [LARGE SCALE GENOMIC DNA]</scope>
    <source>
        <strain evidence="8">CCUG 51308</strain>
    </source>
</reference>
<dbReference type="SUPFAM" id="SSF52540">
    <property type="entry name" value="P-loop containing nucleoside triphosphate hydrolases"/>
    <property type="match status" value="1"/>
</dbReference>
<keyword evidence="5" id="KW-0963">Cytoplasm</keyword>
<comment type="subunit">
    <text evidence="5">Monomer. Associates with the 50S ribosomal subunit.</text>
</comment>
<feature type="domain" description="Hflx-type G" evidence="6">
    <location>
        <begin position="206"/>
        <end position="378"/>
    </location>
</feature>
<dbReference type="HAMAP" id="MF_00900">
    <property type="entry name" value="GTPase_HflX"/>
    <property type="match status" value="1"/>
</dbReference>
<evidence type="ECO:0000256" key="3">
    <source>
        <dbReference type="ARBA" id="ARBA00022842"/>
    </source>
</evidence>
<dbReference type="CDD" id="cd01878">
    <property type="entry name" value="HflX"/>
    <property type="match status" value="1"/>
</dbReference>
<dbReference type="Gene3D" id="6.10.250.2860">
    <property type="match status" value="1"/>
</dbReference>
<keyword evidence="8" id="KW-1185">Reference proteome</keyword>
<evidence type="ECO:0000256" key="5">
    <source>
        <dbReference type="HAMAP-Rule" id="MF_00900"/>
    </source>
</evidence>
<comment type="function">
    <text evidence="5">GTPase that associates with the 50S ribosomal subunit and may have a role during protein synthesis or ribosome biogenesis.</text>
</comment>
<dbReference type="Pfam" id="PF16360">
    <property type="entry name" value="GTP-bdg_M"/>
    <property type="match status" value="1"/>
</dbReference>
<dbReference type="PROSITE" id="PS51705">
    <property type="entry name" value="G_HFLX"/>
    <property type="match status" value="1"/>
</dbReference>
<dbReference type="InterPro" id="IPR042108">
    <property type="entry name" value="GTPase_HflX_N_sf"/>
</dbReference>
<accession>A0ABW2IHV0</accession>
<dbReference type="NCBIfam" id="TIGR03156">
    <property type="entry name" value="GTP_HflX"/>
    <property type="match status" value="1"/>
</dbReference>
<keyword evidence="1" id="KW-0479">Metal-binding</keyword>
<keyword evidence="3" id="KW-0460">Magnesium</keyword>
<dbReference type="EMBL" id="JBHTBR010000002">
    <property type="protein sequence ID" value="MFC7290539.1"/>
    <property type="molecule type" value="Genomic_DNA"/>
</dbReference>
<comment type="caution">
    <text evidence="7">The sequence shown here is derived from an EMBL/GenBank/DDBJ whole genome shotgun (WGS) entry which is preliminary data.</text>
</comment>
<dbReference type="PIRSF" id="PIRSF006809">
    <property type="entry name" value="GTP-binding_hflX_prd"/>
    <property type="match status" value="1"/>
</dbReference>
<sequence length="450" mass="50362">MKNTDMIEMTPEVQTAGVVIPSLFERPIFGPARIEETEGLVEALGVKLGFSDAIRVRKPNASKLFGAGQLDIIADKLEDNEASLLIVDSVLSPIQQRNLEKHLNVKVMDRTGLILEIFGVRARSAEGRLQVEMARQLYERSRLVRTWTHLERQRGGTGFLAGPGESQLEADRRMLDLRIAKLKSDLEAVRRTRRLQRAGRKRRGAPIVALAGYTNAGKSTLFNRLTNATVFAADMPFATLDPTARDVELSSGKKISLIDTVGFITDLPTHLIESFRATIEEAIEADLLLHVRDISHPETDRQAWDVEDVLRQLEKETETERPPVLEVWNKADALSEDVRGVMEATAQNRDDVVMTSATSGQGVDTLLAVIQEKIFSTSREFEMKLEPRMGKARAWLHTHCEIVSENVDESGNIILVAQMSARELSHFAHEHEDINVDEIILSSRNIDFES</sequence>
<dbReference type="InterPro" id="IPR006073">
    <property type="entry name" value="GTP-bd"/>
</dbReference>
<keyword evidence="4 5" id="KW-0342">GTP-binding</keyword>
<dbReference type="InterPro" id="IPR027417">
    <property type="entry name" value="P-loop_NTPase"/>
</dbReference>
<evidence type="ECO:0000259" key="6">
    <source>
        <dbReference type="PROSITE" id="PS51705"/>
    </source>
</evidence>
<dbReference type="InterPro" id="IPR045498">
    <property type="entry name" value="HflX_C"/>
</dbReference>
<dbReference type="InterPro" id="IPR030394">
    <property type="entry name" value="G_HFLX_dom"/>
</dbReference>
<gene>
    <name evidence="5 7" type="primary">hflX</name>
    <name evidence="7" type="ORF">ACFQS8_02830</name>
</gene>
<dbReference type="PANTHER" id="PTHR10229">
    <property type="entry name" value="GTP-BINDING PROTEIN HFLX"/>
    <property type="match status" value="1"/>
</dbReference>
<dbReference type="Gene3D" id="3.40.50.300">
    <property type="entry name" value="P-loop containing nucleotide triphosphate hydrolases"/>
    <property type="match status" value="1"/>
</dbReference>
<dbReference type="Gene3D" id="3.40.50.11060">
    <property type="entry name" value="GTPase HflX, N-terminal domain"/>
    <property type="match status" value="1"/>
</dbReference>
<dbReference type="PRINTS" id="PR00326">
    <property type="entry name" value="GTP1OBG"/>
</dbReference>
<evidence type="ECO:0000313" key="8">
    <source>
        <dbReference type="Proteomes" id="UP001596492"/>
    </source>
</evidence>
<evidence type="ECO:0000256" key="1">
    <source>
        <dbReference type="ARBA" id="ARBA00022723"/>
    </source>
</evidence>
<evidence type="ECO:0000313" key="7">
    <source>
        <dbReference type="EMBL" id="MFC7290539.1"/>
    </source>
</evidence>
<evidence type="ECO:0000256" key="4">
    <source>
        <dbReference type="ARBA" id="ARBA00023134"/>
    </source>
</evidence>
<dbReference type="Pfam" id="PF19275">
    <property type="entry name" value="HflX_C"/>
    <property type="match status" value="1"/>
</dbReference>
<dbReference type="PANTHER" id="PTHR10229:SF0">
    <property type="entry name" value="GTP-BINDING PROTEIN 6-RELATED"/>
    <property type="match status" value="1"/>
</dbReference>
<comment type="similarity">
    <text evidence="5">Belongs to the TRAFAC class OBG-HflX-like GTPase superfamily. HflX GTPase family.</text>
</comment>
<keyword evidence="2 5" id="KW-0547">Nucleotide-binding</keyword>
<dbReference type="Pfam" id="PF13167">
    <property type="entry name" value="GTP-bdg_N"/>
    <property type="match status" value="1"/>
</dbReference>
<comment type="subcellular location">
    <subcellularLocation>
        <location evidence="5">Cytoplasm</location>
    </subcellularLocation>
    <text evidence="5">May associate with membranes.</text>
</comment>
<dbReference type="RefSeq" id="WP_382165512.1">
    <property type="nucleotide sequence ID" value="NZ_JBHTBR010000002.1"/>
</dbReference>
<organism evidence="7 8">
    <name type="scientific">Hirschia litorea</name>
    <dbReference type="NCBI Taxonomy" id="1199156"/>
    <lineage>
        <taxon>Bacteria</taxon>
        <taxon>Pseudomonadati</taxon>
        <taxon>Pseudomonadota</taxon>
        <taxon>Alphaproteobacteria</taxon>
        <taxon>Hyphomonadales</taxon>
        <taxon>Hyphomonadaceae</taxon>
        <taxon>Hirschia</taxon>
    </lineage>
</organism>
<dbReference type="InterPro" id="IPR032305">
    <property type="entry name" value="GTP-bd_M"/>
</dbReference>
<proteinExistence type="inferred from homology"/>
<protein>
    <recommendedName>
        <fullName evidence="5">GTPase HflX</fullName>
    </recommendedName>
    <alternativeName>
        <fullName evidence="5">GTP-binding protein HflX</fullName>
    </alternativeName>
</protein>
<dbReference type="Proteomes" id="UP001596492">
    <property type="component" value="Unassembled WGS sequence"/>
</dbReference>